<sequence>MLLAEAAEDPDLQCPPPLPSCLDRRGREQIRGENSERVNTVESEMLQIDEAIAIQSNENLGLSTWDQSHGARLNYFSCHSLFCEKNKVKKLNRYGVVTC</sequence>
<dbReference type="Proteomes" id="UP001234297">
    <property type="component" value="Chromosome 1"/>
</dbReference>
<evidence type="ECO:0000313" key="1">
    <source>
        <dbReference type="EMBL" id="KAJ8650159.1"/>
    </source>
</evidence>
<evidence type="ECO:0000313" key="2">
    <source>
        <dbReference type="Proteomes" id="UP001234297"/>
    </source>
</evidence>
<name>A0ACC2MYA4_PERAE</name>
<reference evidence="1 2" key="1">
    <citation type="journal article" date="2022" name="Hortic Res">
        <title>A haplotype resolved chromosomal level avocado genome allows analysis of novel avocado genes.</title>
        <authorList>
            <person name="Nath O."/>
            <person name="Fletcher S.J."/>
            <person name="Hayward A."/>
            <person name="Shaw L.M."/>
            <person name="Masouleh A.K."/>
            <person name="Furtado A."/>
            <person name="Henry R.J."/>
            <person name="Mitter N."/>
        </authorList>
    </citation>
    <scope>NUCLEOTIDE SEQUENCE [LARGE SCALE GENOMIC DNA]</scope>
    <source>
        <strain evidence="2">cv. Hass</strain>
    </source>
</reference>
<protein>
    <submittedName>
        <fullName evidence="1">Uncharacterized protein</fullName>
    </submittedName>
</protein>
<keyword evidence="2" id="KW-1185">Reference proteome</keyword>
<proteinExistence type="predicted"/>
<accession>A0ACC2MYA4</accession>
<organism evidence="1 2">
    <name type="scientific">Persea americana</name>
    <name type="common">Avocado</name>
    <dbReference type="NCBI Taxonomy" id="3435"/>
    <lineage>
        <taxon>Eukaryota</taxon>
        <taxon>Viridiplantae</taxon>
        <taxon>Streptophyta</taxon>
        <taxon>Embryophyta</taxon>
        <taxon>Tracheophyta</taxon>
        <taxon>Spermatophyta</taxon>
        <taxon>Magnoliopsida</taxon>
        <taxon>Magnoliidae</taxon>
        <taxon>Laurales</taxon>
        <taxon>Lauraceae</taxon>
        <taxon>Persea</taxon>
    </lineage>
</organism>
<comment type="caution">
    <text evidence="1">The sequence shown here is derived from an EMBL/GenBank/DDBJ whole genome shotgun (WGS) entry which is preliminary data.</text>
</comment>
<gene>
    <name evidence="1" type="ORF">MRB53_003182</name>
</gene>
<dbReference type="EMBL" id="CM056809">
    <property type="protein sequence ID" value="KAJ8650159.1"/>
    <property type="molecule type" value="Genomic_DNA"/>
</dbReference>